<feature type="region of interest" description="Disordered" evidence="4">
    <location>
        <begin position="680"/>
        <end position="711"/>
    </location>
</feature>
<feature type="compositionally biased region" description="Polar residues" evidence="4">
    <location>
        <begin position="1236"/>
        <end position="1248"/>
    </location>
</feature>
<dbReference type="PANTHER" id="PTHR47977">
    <property type="entry name" value="RAS-RELATED PROTEIN RAB"/>
    <property type="match status" value="1"/>
</dbReference>
<dbReference type="GO" id="GO:0003924">
    <property type="term" value="F:GTPase activity"/>
    <property type="evidence" value="ECO:0007669"/>
    <property type="project" value="InterPro"/>
</dbReference>
<dbReference type="SUPFAM" id="SSF52540">
    <property type="entry name" value="P-loop containing nucleoside triphosphate hydrolases"/>
    <property type="match status" value="1"/>
</dbReference>
<dbReference type="Proteomes" id="UP000265200">
    <property type="component" value="Chromosome 5"/>
</dbReference>
<feature type="compositionally biased region" description="Basic and acidic residues" evidence="4">
    <location>
        <begin position="1457"/>
        <end position="1504"/>
    </location>
</feature>
<dbReference type="InterPro" id="IPR050227">
    <property type="entry name" value="Rab"/>
</dbReference>
<feature type="compositionally biased region" description="Basic and acidic residues" evidence="4">
    <location>
        <begin position="903"/>
        <end position="912"/>
    </location>
</feature>
<feature type="compositionally biased region" description="Basic and acidic residues" evidence="4">
    <location>
        <begin position="579"/>
        <end position="596"/>
    </location>
</feature>
<feature type="compositionally biased region" description="Basic and acidic residues" evidence="4">
    <location>
        <begin position="1437"/>
        <end position="1448"/>
    </location>
</feature>
<dbReference type="Ensembl" id="ENSORLT00015003815.1">
    <property type="protein sequence ID" value="ENSORLP00015006666.1"/>
    <property type="gene ID" value="ENSORLG00015007508.1"/>
</dbReference>
<dbReference type="InterPro" id="IPR027417">
    <property type="entry name" value="P-loop_NTPase"/>
</dbReference>
<dbReference type="PRINTS" id="PR00449">
    <property type="entry name" value="RASTRNSFRMNG"/>
</dbReference>
<dbReference type="SMART" id="SM00175">
    <property type="entry name" value="RAB"/>
    <property type="match status" value="1"/>
</dbReference>
<dbReference type="PROSITE" id="PS51419">
    <property type="entry name" value="RAB"/>
    <property type="match status" value="1"/>
</dbReference>
<reference key="1">
    <citation type="journal article" date="2007" name="Nature">
        <title>The medaka draft genome and insights into vertebrate genome evolution.</title>
        <authorList>
            <person name="Kasahara M."/>
            <person name="Naruse K."/>
            <person name="Sasaki S."/>
            <person name="Nakatani Y."/>
            <person name="Qu W."/>
            <person name="Ahsan B."/>
            <person name="Yamada T."/>
            <person name="Nagayasu Y."/>
            <person name="Doi K."/>
            <person name="Kasai Y."/>
            <person name="Jindo T."/>
            <person name="Kobayashi D."/>
            <person name="Shimada A."/>
            <person name="Toyoda A."/>
            <person name="Kuroki Y."/>
            <person name="Fujiyama A."/>
            <person name="Sasaki T."/>
            <person name="Shimizu A."/>
            <person name="Asakawa S."/>
            <person name="Shimizu N."/>
            <person name="Hashimoto S."/>
            <person name="Yang J."/>
            <person name="Lee Y."/>
            <person name="Matsushima K."/>
            <person name="Sugano S."/>
            <person name="Sakaizumi M."/>
            <person name="Narita T."/>
            <person name="Ohishi K."/>
            <person name="Haga S."/>
            <person name="Ohta F."/>
            <person name="Nomoto H."/>
            <person name="Nogata K."/>
            <person name="Morishita T."/>
            <person name="Endo T."/>
            <person name="Shin-I T."/>
            <person name="Takeda H."/>
            <person name="Morishita S."/>
            <person name="Kohara Y."/>
        </authorList>
    </citation>
    <scope>NUCLEOTIDE SEQUENCE [LARGE SCALE GENOMIC DNA]</scope>
    <source>
        <strain>Hd-rR</strain>
    </source>
</reference>
<feature type="compositionally biased region" description="Polar residues" evidence="4">
    <location>
        <begin position="286"/>
        <end position="295"/>
    </location>
</feature>
<feature type="compositionally biased region" description="Low complexity" evidence="4">
    <location>
        <begin position="1340"/>
        <end position="1356"/>
    </location>
</feature>
<feature type="compositionally biased region" description="Basic and acidic residues" evidence="4">
    <location>
        <begin position="621"/>
        <end position="635"/>
    </location>
</feature>
<dbReference type="FunFam" id="3.40.50.300:FF:001129">
    <property type="entry name" value="ras-related protein Rab-44 isoform X2"/>
    <property type="match status" value="1"/>
</dbReference>
<dbReference type="PROSITE" id="PS51421">
    <property type="entry name" value="RAS"/>
    <property type="match status" value="1"/>
</dbReference>
<proteinExistence type="predicted"/>
<feature type="compositionally biased region" description="Polar residues" evidence="4">
    <location>
        <begin position="105"/>
        <end position="128"/>
    </location>
</feature>
<feature type="compositionally biased region" description="Basic residues" evidence="4">
    <location>
        <begin position="62"/>
        <end position="73"/>
    </location>
</feature>
<feature type="compositionally biased region" description="Basic and acidic residues" evidence="4">
    <location>
        <begin position="866"/>
        <end position="879"/>
    </location>
</feature>
<protein>
    <recommendedName>
        <fullName evidence="7">RAB44, member RAS oncogene family</fullName>
    </recommendedName>
</protein>
<evidence type="ECO:0000313" key="6">
    <source>
        <dbReference type="Proteomes" id="UP000265200"/>
    </source>
</evidence>
<dbReference type="NCBIfam" id="TIGR00231">
    <property type="entry name" value="small_GTP"/>
    <property type="match status" value="1"/>
</dbReference>
<feature type="compositionally biased region" description="Basic and acidic residues" evidence="4">
    <location>
        <begin position="690"/>
        <end position="705"/>
    </location>
</feature>
<accession>A0A3P9HFV4</accession>
<dbReference type="SMART" id="SM00176">
    <property type="entry name" value="RAN"/>
    <property type="match status" value="1"/>
</dbReference>
<feature type="compositionally biased region" description="Polar residues" evidence="4">
    <location>
        <begin position="1589"/>
        <end position="1602"/>
    </location>
</feature>
<feature type="compositionally biased region" description="Basic residues" evidence="4">
    <location>
        <begin position="1105"/>
        <end position="1124"/>
    </location>
</feature>
<feature type="region of interest" description="Disordered" evidence="4">
    <location>
        <begin position="271"/>
        <end position="666"/>
    </location>
</feature>
<feature type="compositionally biased region" description="Basic and acidic residues" evidence="4">
    <location>
        <begin position="780"/>
        <end position="789"/>
    </location>
</feature>
<evidence type="ECO:0000256" key="3">
    <source>
        <dbReference type="ARBA" id="ARBA00023288"/>
    </source>
</evidence>
<feature type="compositionally biased region" description="Basic residues" evidence="4">
    <location>
        <begin position="1549"/>
        <end position="1564"/>
    </location>
</feature>
<feature type="compositionally biased region" description="Basic and acidic residues" evidence="4">
    <location>
        <begin position="1125"/>
        <end position="1147"/>
    </location>
</feature>
<evidence type="ECO:0000256" key="2">
    <source>
        <dbReference type="ARBA" id="ARBA00023134"/>
    </source>
</evidence>
<feature type="region of interest" description="Disordered" evidence="4">
    <location>
        <begin position="1"/>
        <end position="135"/>
    </location>
</feature>
<dbReference type="PROSITE" id="PS51420">
    <property type="entry name" value="RHO"/>
    <property type="match status" value="1"/>
</dbReference>
<evidence type="ECO:0000313" key="5">
    <source>
        <dbReference type="Ensembl" id="ENSORLP00015006666.1"/>
    </source>
</evidence>
<feature type="compositionally biased region" description="Basic and acidic residues" evidence="4">
    <location>
        <begin position="414"/>
        <end position="423"/>
    </location>
</feature>
<keyword evidence="3" id="KW-0449">Lipoprotein</keyword>
<feature type="compositionally biased region" description="Low complexity" evidence="4">
    <location>
        <begin position="648"/>
        <end position="666"/>
    </location>
</feature>
<feature type="region of interest" description="Disordered" evidence="4">
    <location>
        <begin position="1171"/>
        <end position="1604"/>
    </location>
</feature>
<feature type="compositionally biased region" description="Low complexity" evidence="4">
    <location>
        <begin position="373"/>
        <end position="407"/>
    </location>
</feature>
<feature type="compositionally biased region" description="Basic and acidic residues" evidence="4">
    <location>
        <begin position="1281"/>
        <end position="1297"/>
    </location>
</feature>
<feature type="compositionally biased region" description="Basic and acidic residues" evidence="4">
    <location>
        <begin position="501"/>
        <end position="523"/>
    </location>
</feature>
<feature type="compositionally biased region" description="Basic and acidic residues" evidence="4">
    <location>
        <begin position="1198"/>
        <end position="1219"/>
    </location>
</feature>
<reference evidence="5" key="4">
    <citation type="submission" date="2025-09" db="UniProtKB">
        <authorList>
            <consortium name="Ensembl"/>
        </authorList>
    </citation>
    <scope>IDENTIFICATION</scope>
    <source>
        <strain evidence="5">HSOK</strain>
    </source>
</reference>
<feature type="compositionally biased region" description="Basic and acidic residues" evidence="4">
    <location>
        <begin position="1304"/>
        <end position="1316"/>
    </location>
</feature>
<feature type="compositionally biased region" description="Basic residues" evidence="4">
    <location>
        <begin position="1"/>
        <end position="17"/>
    </location>
</feature>
<sequence length="1840" mass="201855">MSAQSNKKKRLGSRRAPAHQSKLLGTRENVTDEPSADQQQAPDVQEVLVSADHVGESGGSLSRRKLGSSRKKTERLQLEPKEDDDEEACLDATPESHISAAASAVPSNQRGENETSATPDGSYATSASEYMEAEVSWTPPPEIPCAYNPHACRNETTLRPAETFDSLQSGGAKSEVTPRSASACSEGFQDGYSMAELPVTFSVITTASSCREASESQSRMERVLDSSKDGFTTNETQSHLLLAPQTAQFPQVGVNVNPEKDESKHVLLNETAFPSDEEHVDETVDTSKSLLGVQTTDKEEVSAPEDDQNVGFMSGKSSDSLQDDGRKCPPITGGQESAAGQMYGGFDGLDQQPSDGPKVHQEEQGDPSEVELSSFSVQSRVSESSPPFKSWSHSGSMSSDGDASLSGITKHPGSRHENKEKPLQESAVCASESSKSENTLQVLLKTESASLKEDRGDPTHDLILSVSQDSPPRSGFADGRSEDPDVWLPSQEPDQENFSLLREKEAQNEVDGADEHLQQKGDNSDVNPRPHRCASDEDEVLHHSSETVANEAISRNEMCLKSLIPGRKTSSTEEDTPSYEDKPTACPKKPCEALDTRDEDQEFFDTKKTGISDGNQADLAPRQENRSEDERKSTSEQKCLPGMEDKSALSSFQSQSSVSSEAQPQAGAVCLVDKSSAGFDQNQSTACQEKPGETELEERGRDDTAKTQNLNAQAGFGRMLVSKKEDEIINEWCYREKQEEEAPTVPLVTLSERQECTTAEGQSDIVQHLIECEPNVSPSVEKRRAEQSCRTKGRLTMRDEGPTGEPQIAHVGATRHSENAGNTKHGPEAESAPMQGISHSDVAQSPPLFSRTQSPFPEAHQSKLTVDYDKSQVREKKGLDSALEDIQEMKVQEENAPNPSTRESAHSSKTEDSNLNYDAWLNSASLNDEGNTEVSSLSFEQPERIKQMDSFHTESMPDLDFIPSTSSTELPENKDRDPDVEMMMSYGNLPSNQVPSQNTAFICSAESPPESMAPKHQTSSSLLETFTANNEPRGAFSLLNPAGSLQVLSEAHKEQINLTQEVHPTDDNSIFQKEYFSPTDSDCALKSQHVDCRFSKDESPSSRKAAGHRRKFGSSRRDKEKRHNKADEESQESKEEEVQLTGRHEATEILTMSQGEPEDVLFVAEVRKINSAGPADKKQEGKRAFLNNALVDSTVATADKEDSSKSNEDKHVGCGKEPENSAQLTGYDSLKKEKIQSSQASVWSSHPDTQSHKYHDDVISSESAPVPDQKEAFVHRITLSADKDSHRQEVHQEEDRSLLTAVAEDTKQDVPVEEQVKTPPMLQDSAPQPEAVLSQKADFTTSELPETSTTGSTSTGQPPATDPVSSVSFDEMTQKNDNGRVDVQIPQVTVADEEEPGSTNEGMQGKHPETKSASPDLNASKKKRKMGSTRRSLGSQARKEKSDQRKEPEDEETSTLHMDEDKQTELVPTFKEKQLQFHTEHGDGSSEPRKEELFEAVERSHGDESILAPEGRPLSENQPVNRSQGLLAPHPPLTAFPNNDAVSEAASGARRKKFGSNRKSHLHQNKKEPEVSVGVPVEDTAQPAEEQEQQGTSLDSDSQVGRQQHKEVFPHISSTTAGSNTLAQSQQTPIRLDQDHQKQLFVGDPRASGLTADSYNVVLIGDSSVGKTSFMKRAQNGKFFSEVQASIGLDSCEWTVVVDGKRVVMCLWDTAGQERFRSMTRQIFHKAHAFLLMYDITSCQSFSAVSYWANCIQEAASENVTVVLVGNKSDHTQRQVKSQQGEILAKEYNFEFVECSAATGENVLEALETVGRLLSHRADLREETTKLPRDPVKKKRSGCC</sequence>
<reference evidence="5 6" key="2">
    <citation type="submission" date="2017-04" db="EMBL/GenBank/DDBJ databases">
        <title>CpG methylation of centromeres and impact of large insertions on vertebrate speciation.</title>
        <authorList>
            <person name="Ichikawa K."/>
            <person name="Yoshimura J."/>
            <person name="Morishita S."/>
        </authorList>
    </citation>
    <scope>NUCLEOTIDE SEQUENCE</scope>
    <source>
        <strain evidence="5 6">HSOK</strain>
    </source>
</reference>
<feature type="region of interest" description="Disordered" evidence="4">
    <location>
        <begin position="777"/>
        <end position="916"/>
    </location>
</feature>
<dbReference type="SMART" id="SM00174">
    <property type="entry name" value="RHO"/>
    <property type="match status" value="1"/>
</dbReference>
<name>A0A3P9HFV4_ORYLA</name>
<feature type="compositionally biased region" description="Basic and acidic residues" evidence="4">
    <location>
        <begin position="450"/>
        <end position="460"/>
    </location>
</feature>
<feature type="region of interest" description="Disordered" evidence="4">
    <location>
        <begin position="1093"/>
        <end position="1157"/>
    </location>
</feature>
<evidence type="ECO:0008006" key="7">
    <source>
        <dbReference type="Google" id="ProtNLM"/>
    </source>
</evidence>
<organism evidence="5 6">
    <name type="scientific">Oryzias latipes</name>
    <name type="common">Japanese rice fish</name>
    <name type="synonym">Japanese killifish</name>
    <dbReference type="NCBI Taxonomy" id="8090"/>
    <lineage>
        <taxon>Eukaryota</taxon>
        <taxon>Metazoa</taxon>
        <taxon>Chordata</taxon>
        <taxon>Craniata</taxon>
        <taxon>Vertebrata</taxon>
        <taxon>Euteleostomi</taxon>
        <taxon>Actinopterygii</taxon>
        <taxon>Neopterygii</taxon>
        <taxon>Teleostei</taxon>
        <taxon>Neoteleostei</taxon>
        <taxon>Acanthomorphata</taxon>
        <taxon>Ovalentaria</taxon>
        <taxon>Atherinomorphae</taxon>
        <taxon>Beloniformes</taxon>
        <taxon>Adrianichthyidae</taxon>
        <taxon>Oryziinae</taxon>
        <taxon>Oryzias</taxon>
    </lineage>
</organism>
<keyword evidence="1" id="KW-0547">Nucleotide-binding</keyword>
<dbReference type="Pfam" id="PF00071">
    <property type="entry name" value="Ras"/>
    <property type="match status" value="1"/>
</dbReference>
<feature type="compositionally biased region" description="Basic and acidic residues" evidence="4">
    <location>
        <begin position="1249"/>
        <end position="1258"/>
    </location>
</feature>
<dbReference type="GO" id="GO:0005525">
    <property type="term" value="F:GTP binding"/>
    <property type="evidence" value="ECO:0007669"/>
    <property type="project" value="UniProtKB-KW"/>
</dbReference>
<dbReference type="SMART" id="SM00173">
    <property type="entry name" value="RAS"/>
    <property type="match status" value="1"/>
</dbReference>
<evidence type="ECO:0000256" key="4">
    <source>
        <dbReference type="SAM" id="MobiDB-lite"/>
    </source>
</evidence>
<reference evidence="5" key="3">
    <citation type="submission" date="2025-08" db="UniProtKB">
        <authorList>
            <consortium name="Ensembl"/>
        </authorList>
    </citation>
    <scope>IDENTIFICATION</scope>
    <source>
        <strain evidence="5">HSOK</strain>
    </source>
</reference>
<keyword evidence="2" id="KW-0342">GTP-binding</keyword>
<dbReference type="InterPro" id="IPR005225">
    <property type="entry name" value="Small_GTP-bd"/>
</dbReference>
<dbReference type="InterPro" id="IPR001806">
    <property type="entry name" value="Small_GTPase"/>
</dbReference>
<feature type="compositionally biased region" description="Polar residues" evidence="4">
    <location>
        <begin position="1515"/>
        <end position="1524"/>
    </location>
</feature>
<dbReference type="CDD" id="cd00154">
    <property type="entry name" value="Rab"/>
    <property type="match status" value="1"/>
</dbReference>
<dbReference type="Gene3D" id="3.40.50.300">
    <property type="entry name" value="P-loop containing nucleotide triphosphate hydrolases"/>
    <property type="match status" value="1"/>
</dbReference>
<feature type="compositionally biased region" description="Polar residues" evidence="4">
    <location>
        <begin position="431"/>
        <end position="441"/>
    </location>
</feature>
<feature type="region of interest" description="Disordered" evidence="4">
    <location>
        <begin position="955"/>
        <end position="978"/>
    </location>
</feature>
<evidence type="ECO:0000256" key="1">
    <source>
        <dbReference type="ARBA" id="ARBA00022741"/>
    </source>
</evidence>